<dbReference type="Proteomes" id="UP000027138">
    <property type="component" value="Unassembled WGS sequence"/>
</dbReference>
<feature type="compositionally biased region" description="Polar residues" evidence="1">
    <location>
        <begin position="125"/>
        <end position="143"/>
    </location>
</feature>
<sequence>MDLGGNKPKMARKDEEEVLVEDASDAETEKLEISDEEEKEPETEAKWTPEYILAQKNREAMLNNIERGLIEEHNRELDEAIKHGKTRLATLKVKAMPYIPTSEKPKRVKHTAGRHRVHGRKSPLHPSSNRSENPIETSPAQNLRRSKRPRTESEPK</sequence>
<proteinExistence type="predicted"/>
<evidence type="ECO:0000313" key="3">
    <source>
        <dbReference type="Proteomes" id="UP000027138"/>
    </source>
</evidence>
<evidence type="ECO:0000256" key="1">
    <source>
        <dbReference type="SAM" id="MobiDB-lite"/>
    </source>
</evidence>
<accession>A0A067L7Z8</accession>
<dbReference type="EMBL" id="KK914250">
    <property type="protein sequence ID" value="KDP44586.1"/>
    <property type="molecule type" value="Genomic_DNA"/>
</dbReference>
<evidence type="ECO:0000313" key="2">
    <source>
        <dbReference type="EMBL" id="KDP44586.1"/>
    </source>
</evidence>
<name>A0A067L7Z8_JATCU</name>
<reference evidence="2 3" key="1">
    <citation type="journal article" date="2014" name="PLoS ONE">
        <title>Global Analysis of Gene Expression Profiles in Physic Nut (Jatropha curcas L.) Seedlings Exposed to Salt Stress.</title>
        <authorList>
            <person name="Zhang L."/>
            <person name="Zhang C."/>
            <person name="Wu P."/>
            <person name="Chen Y."/>
            <person name="Li M."/>
            <person name="Jiang H."/>
            <person name="Wu G."/>
        </authorList>
    </citation>
    <scope>NUCLEOTIDE SEQUENCE [LARGE SCALE GENOMIC DNA]</scope>
    <source>
        <strain evidence="3">cv. GZQX0401</strain>
        <tissue evidence="2">Young leaves</tissue>
    </source>
</reference>
<gene>
    <name evidence="2" type="ORF">JCGZ_22168</name>
</gene>
<feature type="compositionally biased region" description="Acidic residues" evidence="1">
    <location>
        <begin position="16"/>
        <end position="26"/>
    </location>
</feature>
<dbReference type="AlphaFoldDB" id="A0A067L7Z8"/>
<feature type="compositionally biased region" description="Basic residues" evidence="1">
    <location>
        <begin position="106"/>
        <end position="123"/>
    </location>
</feature>
<organism evidence="2 3">
    <name type="scientific">Jatropha curcas</name>
    <name type="common">Barbados nut</name>
    <dbReference type="NCBI Taxonomy" id="180498"/>
    <lineage>
        <taxon>Eukaryota</taxon>
        <taxon>Viridiplantae</taxon>
        <taxon>Streptophyta</taxon>
        <taxon>Embryophyta</taxon>
        <taxon>Tracheophyta</taxon>
        <taxon>Spermatophyta</taxon>
        <taxon>Magnoliopsida</taxon>
        <taxon>eudicotyledons</taxon>
        <taxon>Gunneridae</taxon>
        <taxon>Pentapetalae</taxon>
        <taxon>rosids</taxon>
        <taxon>fabids</taxon>
        <taxon>Malpighiales</taxon>
        <taxon>Euphorbiaceae</taxon>
        <taxon>Crotonoideae</taxon>
        <taxon>Jatropheae</taxon>
        <taxon>Jatropha</taxon>
    </lineage>
</organism>
<feature type="region of interest" description="Disordered" evidence="1">
    <location>
        <begin position="96"/>
        <end position="156"/>
    </location>
</feature>
<feature type="region of interest" description="Disordered" evidence="1">
    <location>
        <begin position="1"/>
        <end position="50"/>
    </location>
</feature>
<protein>
    <submittedName>
        <fullName evidence="2">Uncharacterized protein</fullName>
    </submittedName>
</protein>
<keyword evidence="3" id="KW-1185">Reference proteome</keyword>